<protein>
    <recommendedName>
        <fullName evidence="1">VOC domain-containing protein</fullName>
    </recommendedName>
</protein>
<dbReference type="InterPro" id="IPR037523">
    <property type="entry name" value="VOC_core"/>
</dbReference>
<dbReference type="EMBL" id="BAHC01000046">
    <property type="protein sequence ID" value="GAB88867.1"/>
    <property type="molecule type" value="Genomic_DNA"/>
</dbReference>
<dbReference type="Pfam" id="PF18029">
    <property type="entry name" value="Glyoxalase_6"/>
    <property type="match status" value="1"/>
</dbReference>
<reference evidence="2 3" key="1">
    <citation type="submission" date="2012-08" db="EMBL/GenBank/DDBJ databases">
        <title>Whole genome shotgun sequence of Gordonia rhizosphera NBRC 16068.</title>
        <authorList>
            <person name="Takarada H."/>
            <person name="Isaki S."/>
            <person name="Hosoyama A."/>
            <person name="Tsuchikane K."/>
            <person name="Katsumata H."/>
            <person name="Baba S."/>
            <person name="Ohji S."/>
            <person name="Yamazaki S."/>
            <person name="Fujita N."/>
        </authorList>
    </citation>
    <scope>NUCLEOTIDE SEQUENCE [LARGE SCALE GENOMIC DNA]</scope>
    <source>
        <strain evidence="2 3">NBRC 16068</strain>
    </source>
</reference>
<comment type="caution">
    <text evidence="2">The sequence shown here is derived from an EMBL/GenBank/DDBJ whole genome shotgun (WGS) entry which is preliminary data.</text>
</comment>
<evidence type="ECO:0000259" key="1">
    <source>
        <dbReference type="PROSITE" id="PS51819"/>
    </source>
</evidence>
<evidence type="ECO:0000313" key="2">
    <source>
        <dbReference type="EMBL" id="GAB88867.1"/>
    </source>
</evidence>
<dbReference type="InterPro" id="IPR041581">
    <property type="entry name" value="Glyoxalase_6"/>
</dbReference>
<accession>K6W9I9</accession>
<dbReference type="STRING" id="1108045.GORHZ_046_00170"/>
<dbReference type="PANTHER" id="PTHR33993:SF14">
    <property type="entry name" value="GB|AAF24581.1"/>
    <property type="match status" value="1"/>
</dbReference>
<proteinExistence type="predicted"/>
<dbReference type="PANTHER" id="PTHR33993">
    <property type="entry name" value="GLYOXALASE-RELATED"/>
    <property type="match status" value="1"/>
</dbReference>
<dbReference type="InterPro" id="IPR004360">
    <property type="entry name" value="Glyas_Fos-R_dOase_dom"/>
</dbReference>
<dbReference type="CDD" id="cd06587">
    <property type="entry name" value="VOC"/>
    <property type="match status" value="2"/>
</dbReference>
<gene>
    <name evidence="2" type="ORF">GORHZ_046_00170</name>
</gene>
<dbReference type="InterPro" id="IPR052164">
    <property type="entry name" value="Anthracycline_SecMetBiosynth"/>
</dbReference>
<dbReference type="AlphaFoldDB" id="K6W9I9"/>
<feature type="domain" description="VOC" evidence="1">
    <location>
        <begin position="10"/>
        <end position="125"/>
    </location>
</feature>
<dbReference type="eggNOG" id="COG2764">
    <property type="taxonomic scope" value="Bacteria"/>
</dbReference>
<dbReference type="Proteomes" id="UP000008363">
    <property type="component" value="Unassembled WGS sequence"/>
</dbReference>
<evidence type="ECO:0000313" key="3">
    <source>
        <dbReference type="Proteomes" id="UP000008363"/>
    </source>
</evidence>
<organism evidence="2 3">
    <name type="scientific">Gordonia rhizosphera NBRC 16068</name>
    <dbReference type="NCBI Taxonomy" id="1108045"/>
    <lineage>
        <taxon>Bacteria</taxon>
        <taxon>Bacillati</taxon>
        <taxon>Actinomycetota</taxon>
        <taxon>Actinomycetes</taxon>
        <taxon>Mycobacteriales</taxon>
        <taxon>Gordoniaceae</taxon>
        <taxon>Gordonia</taxon>
    </lineage>
</organism>
<dbReference type="Pfam" id="PF00903">
    <property type="entry name" value="Glyoxalase"/>
    <property type="match status" value="1"/>
</dbReference>
<dbReference type="InterPro" id="IPR029068">
    <property type="entry name" value="Glyas_Bleomycin-R_OHBP_Dase"/>
</dbReference>
<name>K6W9I9_9ACTN</name>
<dbReference type="PROSITE" id="PS51819">
    <property type="entry name" value="VOC"/>
    <property type="match status" value="2"/>
</dbReference>
<dbReference type="eggNOG" id="COG0346">
    <property type="taxonomic scope" value="Bacteria"/>
</dbReference>
<feature type="domain" description="VOC" evidence="1">
    <location>
        <begin position="138"/>
        <end position="258"/>
    </location>
</feature>
<dbReference type="Gene3D" id="3.10.180.10">
    <property type="entry name" value="2,3-Dihydroxybiphenyl 1,2-Dioxygenase, domain 1"/>
    <property type="match status" value="2"/>
</dbReference>
<dbReference type="SUPFAM" id="SSF54593">
    <property type="entry name" value="Glyoxalase/Bleomycin resistance protein/Dihydroxybiphenyl dioxygenase"/>
    <property type="match status" value="2"/>
</dbReference>
<keyword evidence="3" id="KW-1185">Reference proteome</keyword>
<sequence>MVYPGMATATIGSMLLSSDDPHALARWYATVFEARIGTVSDGPGYDIIELDGFYIMFDKRDDVSGPNTGGARAILNVEVDDPLATAARIDALGAEWVSALEDKGGGTYFGTVKDPDGNWLQIVRLADEFEAEMSANPTSPYSGFAVRDLDAADAFYREVLGMRVLRFPVGVLGIRINRGTTVLVYPKPDHEPATHTILNLPVDDLERAVDDLAGRGVEFLRYDGFDQDERGIARGGGRGPDIAWFTDPSGNVIAVHAK</sequence>